<keyword evidence="1" id="KW-0732">Signal</keyword>
<protein>
    <recommendedName>
        <fullName evidence="4">MD-2-related lipid-recognition domain-containing protein</fullName>
    </recommendedName>
</protein>
<dbReference type="PANTHER" id="PTHR21112:SF0">
    <property type="entry name" value="CHEMOSENSORY PROTEIN A 29A-RELATED"/>
    <property type="match status" value="1"/>
</dbReference>
<evidence type="ECO:0008006" key="4">
    <source>
        <dbReference type="Google" id="ProtNLM"/>
    </source>
</evidence>
<dbReference type="InterPro" id="IPR010512">
    <property type="entry name" value="DUF1091"/>
</dbReference>
<keyword evidence="3" id="KW-1185">Reference proteome</keyword>
<proteinExistence type="predicted"/>
<dbReference type="Proteomes" id="UP001307889">
    <property type="component" value="Chromosome 7"/>
</dbReference>
<evidence type="ECO:0000313" key="3">
    <source>
        <dbReference type="Proteomes" id="UP001307889"/>
    </source>
</evidence>
<dbReference type="SUPFAM" id="SSF63707">
    <property type="entry name" value="Ganglioside M2 (gm2) activator"/>
    <property type="match status" value="1"/>
</dbReference>
<dbReference type="PANTHER" id="PTHR21112">
    <property type="entry name" value="CHEMOSENSORY PROTEIN A 29A-RELATED"/>
    <property type="match status" value="1"/>
</dbReference>
<evidence type="ECO:0000256" key="1">
    <source>
        <dbReference type="ARBA" id="ARBA00022729"/>
    </source>
</evidence>
<organism evidence="2 3">
    <name type="scientific">Nesidiocoris tenuis</name>
    <dbReference type="NCBI Taxonomy" id="355587"/>
    <lineage>
        <taxon>Eukaryota</taxon>
        <taxon>Metazoa</taxon>
        <taxon>Ecdysozoa</taxon>
        <taxon>Arthropoda</taxon>
        <taxon>Hexapoda</taxon>
        <taxon>Insecta</taxon>
        <taxon>Pterygota</taxon>
        <taxon>Neoptera</taxon>
        <taxon>Paraneoptera</taxon>
        <taxon>Hemiptera</taxon>
        <taxon>Heteroptera</taxon>
        <taxon>Panheteroptera</taxon>
        <taxon>Cimicomorpha</taxon>
        <taxon>Miridae</taxon>
        <taxon>Dicyphina</taxon>
        <taxon>Nesidiocoris</taxon>
    </lineage>
</organism>
<dbReference type="Pfam" id="PF06477">
    <property type="entry name" value="DUF1091"/>
    <property type="match status" value="1"/>
</dbReference>
<gene>
    <name evidence="2" type="ORF">NTJ_09838</name>
</gene>
<dbReference type="EMBL" id="AP028915">
    <property type="protein sequence ID" value="BES97024.1"/>
    <property type="molecule type" value="Genomic_DNA"/>
</dbReference>
<dbReference type="Gene3D" id="2.70.220.10">
    <property type="entry name" value="Ganglioside GM2 activator"/>
    <property type="match status" value="1"/>
</dbReference>
<name>A0ABN7AZP0_9HEMI</name>
<accession>A0ABN7AZP0</accession>
<reference evidence="2 3" key="1">
    <citation type="submission" date="2023-09" db="EMBL/GenBank/DDBJ databases">
        <title>Nesidiocoris tenuis whole genome shotgun sequence.</title>
        <authorList>
            <person name="Shibata T."/>
            <person name="Shimoda M."/>
            <person name="Kobayashi T."/>
            <person name="Uehara T."/>
        </authorList>
    </citation>
    <scope>NUCLEOTIDE SEQUENCE [LARGE SCALE GENOMIC DNA]</scope>
    <source>
        <strain evidence="2 3">Japan</strain>
    </source>
</reference>
<evidence type="ECO:0000313" key="2">
    <source>
        <dbReference type="EMBL" id="BES97024.1"/>
    </source>
</evidence>
<sequence>MMINVSRYSLVRSILVVIFTVYMAMSQTMGPYDFEIRTFENCERHAGDKILFESRMNKYNRSIYTISAQVYLGIDADDSLTAHVDLALFTNGGWKENFYKQKFTEGCSTIRRLAPKPVASILKSVGLEDRCPFPKGNYTLKAWPLKFELNFIPTFFYGKYRFTVMIKKDDRRIGCLRTVVDIIPKKKH</sequence>
<dbReference type="InterPro" id="IPR036846">
    <property type="entry name" value="GM2-AP_sf"/>
</dbReference>